<evidence type="ECO:0000313" key="3">
    <source>
        <dbReference type="Proteomes" id="UP000015502"/>
    </source>
</evidence>
<gene>
    <name evidence="2" type="ORF">OCC_08035</name>
</gene>
<dbReference type="GeneID" id="16550814"/>
<feature type="transmembrane region" description="Helical" evidence="1">
    <location>
        <begin position="119"/>
        <end position="139"/>
    </location>
</feature>
<organism evidence="2 3">
    <name type="scientific">Thermococcus litoralis (strain ATCC 51850 / DSM 5473 / JCM 8560 / NS-C)</name>
    <dbReference type="NCBI Taxonomy" id="523849"/>
    <lineage>
        <taxon>Archaea</taxon>
        <taxon>Methanobacteriati</taxon>
        <taxon>Methanobacteriota</taxon>
        <taxon>Thermococci</taxon>
        <taxon>Thermococcales</taxon>
        <taxon>Thermococcaceae</taxon>
        <taxon>Thermococcus</taxon>
    </lineage>
</organism>
<dbReference type="AlphaFoldDB" id="H3ZKJ5"/>
<protein>
    <submittedName>
        <fullName evidence="2">Uncharacterized protein</fullName>
    </submittedName>
</protein>
<keyword evidence="1" id="KW-1133">Transmembrane helix</keyword>
<keyword evidence="1" id="KW-0472">Membrane</keyword>
<feature type="transmembrane region" description="Helical" evidence="1">
    <location>
        <begin position="88"/>
        <end position="107"/>
    </location>
</feature>
<dbReference type="PaxDb" id="523849-OCC_08035"/>
<dbReference type="HOGENOM" id="CLU_1881178_0_0_2"/>
<sequence>MKEHKSAIFFLLLASPLWILTIIGITELAQHYPNAIDNIPLVRVHYDPISGRYLLSGAYELVYPTFLLSVLTLAFLWKTRVSPREFGVLALTVPLITLVFAFAISSLSGHSDYSDSGPVLIFGAYIMPVVSFLLGVALYQALRAVRVHSNGDMTG</sequence>
<dbReference type="OrthoDB" id="97200at2157"/>
<evidence type="ECO:0000313" key="2">
    <source>
        <dbReference type="EMBL" id="EHR79427.1"/>
    </source>
</evidence>
<dbReference type="EMBL" id="CP006670">
    <property type="protein sequence ID" value="EHR79427.1"/>
    <property type="molecule type" value="Genomic_DNA"/>
</dbReference>
<evidence type="ECO:0000256" key="1">
    <source>
        <dbReference type="SAM" id="Phobius"/>
    </source>
</evidence>
<proteinExistence type="predicted"/>
<keyword evidence="1" id="KW-0812">Transmembrane</keyword>
<dbReference type="RefSeq" id="WP_004066731.1">
    <property type="nucleotide sequence ID" value="NC_022084.1"/>
</dbReference>
<feature type="transmembrane region" description="Helical" evidence="1">
    <location>
        <begin position="53"/>
        <end position="76"/>
    </location>
</feature>
<dbReference type="Proteomes" id="UP000015502">
    <property type="component" value="Chromosome"/>
</dbReference>
<reference evidence="2 3" key="1">
    <citation type="journal article" date="2012" name="J. Bacteriol.">
        <title>Genome sequence of the model hyperthermophilic archaeon Thermococcus litoralis NS-C.</title>
        <authorList>
            <person name="Gardner A.F."/>
            <person name="Kumar S."/>
            <person name="Perler F.B."/>
        </authorList>
    </citation>
    <scope>NUCLEOTIDE SEQUENCE [LARGE SCALE GENOMIC DNA]</scope>
    <source>
        <strain evidence="3">ATCC 51850 / DSM 5473 / JCM 8560 / NS-C</strain>
    </source>
</reference>
<dbReference type="KEGG" id="tlt:OCC_08035"/>
<accession>H3ZKJ5</accession>
<dbReference type="STRING" id="523849.OCC_08035"/>
<name>H3ZKJ5_THELN</name>
<keyword evidence="3" id="KW-1185">Reference proteome</keyword>